<keyword evidence="3 4" id="KW-0653">Protein transport</keyword>
<evidence type="ECO:0000256" key="5">
    <source>
        <dbReference type="SAM" id="MobiDB-lite"/>
    </source>
</evidence>
<keyword evidence="9" id="KW-1185">Reference proteome</keyword>
<dbReference type="GO" id="GO:0006893">
    <property type="term" value="P:Golgi to plasma membrane transport"/>
    <property type="evidence" value="ECO:0007669"/>
    <property type="project" value="TreeGrafter"/>
</dbReference>
<feature type="region of interest" description="Disordered" evidence="5">
    <location>
        <begin position="283"/>
        <end position="308"/>
    </location>
</feature>
<dbReference type="GO" id="GO:0090522">
    <property type="term" value="P:vesicle tethering involved in exocytosis"/>
    <property type="evidence" value="ECO:0007669"/>
    <property type="project" value="UniProtKB-UniRule"/>
</dbReference>
<evidence type="ECO:0000256" key="1">
    <source>
        <dbReference type="ARBA" id="ARBA00022448"/>
    </source>
</evidence>
<dbReference type="GO" id="GO:0000145">
    <property type="term" value="C:exocyst"/>
    <property type="evidence" value="ECO:0007669"/>
    <property type="project" value="UniProtKB-UniRule"/>
</dbReference>
<dbReference type="AlphaFoldDB" id="A0A9N8ZIU3"/>
<feature type="domain" description="Exocyst complex component Sec8 middle helical bundle" evidence="7">
    <location>
        <begin position="322"/>
        <end position="588"/>
    </location>
</feature>
<dbReference type="GO" id="GO:0006904">
    <property type="term" value="P:vesicle docking involved in exocytosis"/>
    <property type="evidence" value="ECO:0007669"/>
    <property type="project" value="InterPro"/>
</dbReference>
<keyword evidence="2 4" id="KW-0268">Exocytosis</keyword>
<accession>A0A9N8ZIU3</accession>
<reference evidence="8" key="1">
    <citation type="submission" date="2021-06" db="EMBL/GenBank/DDBJ databases">
        <authorList>
            <person name="Kallberg Y."/>
            <person name="Tangrot J."/>
            <person name="Rosling A."/>
        </authorList>
    </citation>
    <scope>NUCLEOTIDE SEQUENCE</scope>
    <source>
        <strain evidence="8">IA702</strain>
    </source>
</reference>
<protein>
    <recommendedName>
        <fullName evidence="4">Exocyst complex component Sec8</fullName>
    </recommendedName>
</protein>
<evidence type="ECO:0000259" key="7">
    <source>
        <dbReference type="Pfam" id="PF20652"/>
    </source>
</evidence>
<dbReference type="Pfam" id="PF04048">
    <property type="entry name" value="Sec8_N"/>
    <property type="match status" value="1"/>
</dbReference>
<keyword evidence="1 4" id="KW-0813">Transport</keyword>
<gene>
    <name evidence="8" type="ORF">POCULU_LOCUS2381</name>
</gene>
<dbReference type="GO" id="GO:0015031">
    <property type="term" value="P:protein transport"/>
    <property type="evidence" value="ECO:0007669"/>
    <property type="project" value="UniProtKB-KW"/>
</dbReference>
<dbReference type="Proteomes" id="UP000789572">
    <property type="component" value="Unassembled WGS sequence"/>
</dbReference>
<evidence type="ECO:0000313" key="8">
    <source>
        <dbReference type="EMBL" id="CAG8497158.1"/>
    </source>
</evidence>
<dbReference type="Pfam" id="PF20652">
    <property type="entry name" value="Sec8_C"/>
    <property type="match status" value="1"/>
</dbReference>
<comment type="function">
    <text evidence="4">Component of the exocyst complex involved in the docking of exocytic vesicles with fusion sites on the plasma membrane.</text>
</comment>
<proteinExistence type="inferred from homology"/>
<feature type="domain" description="Exocyst complex component Sec8 N-terminal" evidence="6">
    <location>
        <begin position="36"/>
        <end position="170"/>
    </location>
</feature>
<feature type="compositionally biased region" description="Pro residues" evidence="5">
    <location>
        <begin position="289"/>
        <end position="301"/>
    </location>
</feature>
<comment type="caution">
    <text evidence="8">The sequence shown here is derived from an EMBL/GenBank/DDBJ whole genome shotgun (WGS) entry which is preliminary data.</text>
</comment>
<name>A0A9N8ZIU3_9GLOM</name>
<dbReference type="InterPro" id="IPR007191">
    <property type="entry name" value="Sec8_exocyst_N"/>
</dbReference>
<evidence type="ECO:0000313" key="9">
    <source>
        <dbReference type="Proteomes" id="UP000789572"/>
    </source>
</evidence>
<dbReference type="PANTHER" id="PTHR14146">
    <property type="entry name" value="EXOCYST COMPLEX COMPONENT 4"/>
    <property type="match status" value="1"/>
</dbReference>
<evidence type="ECO:0000256" key="2">
    <source>
        <dbReference type="ARBA" id="ARBA00022483"/>
    </source>
</evidence>
<dbReference type="OrthoDB" id="272977at2759"/>
<dbReference type="InterPro" id="IPR039682">
    <property type="entry name" value="Sec8/EXOC4"/>
</dbReference>
<sequence length="1088" mass="124795">MAYYVSDDWDELYVEATRTANGDSLKEMEGKLSGRDVMRMISNQWDFMLDADFNPVKLALALLDDSSLGKDYGAFQRTMDVLNKALGLIVNDYYQGFNSSIGTFGGVMMNIEDSQERVCEIKNQLKQCKQSLLSKRADLMQLWFRSQQYKEMIRILDLIEEVKGTPEKLEVLIREKHFLTAARTLLEAIRTMDRREMAGIGALSDLKRYLKAQQNNSFTTISISKARIVIVGGLDILKIRLHAVPAAIFDLNSEKELRSASNHVDGIGSKSLSVNTSISINSSLVPRSPRSPMPTASPKPASPALNLSGDDEEVIKENLGINPESDSFYYMEIILESLALIGKLPLALETITQSLPIEIYQLVDKTIAEVEERRTVDVFATMNTKKTDHINRHFFDSPKNETQMEILRDLLWTLYSKLDAVLQGHRFILNVVERISRRPSYLKNINGTQKIRVYSFIEIWKPIQSELRALLRDYITDDEREKDTFATPAATMNDLIKEKKPRDRSKQLFKFSDSDQTSTIVLDKQYDEDISKVLQKSLPDIFGKNNGDRIVLSGLVVDKFANTNMTVGHRLVVRPDPFNVSVLFEPTMVFLNNVKNIVSSSGDAGTVDFSVFLDDFVFNVFLPQIEDKVMELFDQATNDPRAFQEDAKYKRFAPLPIVKSTSSLMMLIENLCSMFRTMSFHKDEYGKMIIRILTKYYVNCFEQYQAIVSKNSLKDDSSDSRNQQKISATWVQQDQLADVFAQYPYLADDAVKNRRRRIELCKKEIKTLMRFKKNRVIRTGELIIDGNKMKSVATLYHSLKWFVAKIWQLRGLAYENVARMDDGKLAKSNRRWSSYDAFNMTGVAVKKEKEKAKNDEEVLLPLTGEMATRFDALLATFQQLAEQCLFTLRVEIRCHTMHYIDLATREGNYQLMEEAVEPDPYIIQLNADLVKCDDCLSSSLPSREHKFIFEGLDLLMEKLLINNVSFMKNLNLNGVNKMLRNILALQQNLKNIVDTPMEISLDKAKQYYELYKHGPEAMLASVRNNKNNRDNKPEFTFEEYQAMLEVIYNIDSAKEPDTAGRLDGGPSQNRRLFNEHLLELNELMLDFL</sequence>
<dbReference type="EMBL" id="CAJVPJ010000219">
    <property type="protein sequence ID" value="CAG8497158.1"/>
    <property type="molecule type" value="Genomic_DNA"/>
</dbReference>
<evidence type="ECO:0000259" key="6">
    <source>
        <dbReference type="Pfam" id="PF04048"/>
    </source>
</evidence>
<dbReference type="InterPro" id="IPR048630">
    <property type="entry name" value="Sec8_M"/>
</dbReference>
<evidence type="ECO:0000256" key="3">
    <source>
        <dbReference type="ARBA" id="ARBA00022927"/>
    </source>
</evidence>
<organism evidence="8 9">
    <name type="scientific">Paraglomus occultum</name>
    <dbReference type="NCBI Taxonomy" id="144539"/>
    <lineage>
        <taxon>Eukaryota</taxon>
        <taxon>Fungi</taxon>
        <taxon>Fungi incertae sedis</taxon>
        <taxon>Mucoromycota</taxon>
        <taxon>Glomeromycotina</taxon>
        <taxon>Glomeromycetes</taxon>
        <taxon>Paraglomerales</taxon>
        <taxon>Paraglomeraceae</taxon>
        <taxon>Paraglomus</taxon>
    </lineage>
</organism>
<dbReference type="GO" id="GO:0006612">
    <property type="term" value="P:protein targeting to membrane"/>
    <property type="evidence" value="ECO:0007669"/>
    <property type="project" value="UniProtKB-UniRule"/>
</dbReference>
<evidence type="ECO:0000256" key="4">
    <source>
        <dbReference type="RuleBase" id="RU367079"/>
    </source>
</evidence>
<dbReference type="PANTHER" id="PTHR14146:SF0">
    <property type="entry name" value="EXOCYST COMPLEX COMPONENT 4"/>
    <property type="match status" value="1"/>
</dbReference>
<comment type="similarity">
    <text evidence="4">Belongs to the SEC8 family.</text>
</comment>